<dbReference type="Proteomes" id="UP000639772">
    <property type="component" value="Unassembled WGS sequence"/>
</dbReference>
<evidence type="ECO:0000313" key="1">
    <source>
        <dbReference type="EMBL" id="KAG0486118.1"/>
    </source>
</evidence>
<dbReference type="EMBL" id="JADCNM010000004">
    <property type="protein sequence ID" value="KAG0486118.1"/>
    <property type="molecule type" value="Genomic_DNA"/>
</dbReference>
<protein>
    <submittedName>
        <fullName evidence="1">Uncharacterized protein</fullName>
    </submittedName>
</protein>
<organism evidence="1 2">
    <name type="scientific">Vanilla planifolia</name>
    <name type="common">Vanilla</name>
    <dbReference type="NCBI Taxonomy" id="51239"/>
    <lineage>
        <taxon>Eukaryota</taxon>
        <taxon>Viridiplantae</taxon>
        <taxon>Streptophyta</taxon>
        <taxon>Embryophyta</taxon>
        <taxon>Tracheophyta</taxon>
        <taxon>Spermatophyta</taxon>
        <taxon>Magnoliopsida</taxon>
        <taxon>Liliopsida</taxon>
        <taxon>Asparagales</taxon>
        <taxon>Orchidaceae</taxon>
        <taxon>Vanilloideae</taxon>
        <taxon>Vanilleae</taxon>
        <taxon>Vanilla</taxon>
    </lineage>
</organism>
<reference evidence="1 2" key="1">
    <citation type="journal article" date="2020" name="Nat. Food">
        <title>A phased Vanilla planifolia genome enables genetic improvement of flavour and production.</title>
        <authorList>
            <person name="Hasing T."/>
            <person name="Tang H."/>
            <person name="Brym M."/>
            <person name="Khazi F."/>
            <person name="Huang T."/>
            <person name="Chambers A.H."/>
        </authorList>
    </citation>
    <scope>NUCLEOTIDE SEQUENCE [LARGE SCALE GENOMIC DNA]</scope>
    <source>
        <tissue evidence="1">Leaf</tissue>
    </source>
</reference>
<name>A0A835R993_VANPL</name>
<comment type="caution">
    <text evidence="1">The sequence shown here is derived from an EMBL/GenBank/DDBJ whole genome shotgun (WGS) entry which is preliminary data.</text>
</comment>
<dbReference type="AlphaFoldDB" id="A0A835R993"/>
<evidence type="ECO:0000313" key="2">
    <source>
        <dbReference type="Proteomes" id="UP000639772"/>
    </source>
</evidence>
<proteinExistence type="predicted"/>
<gene>
    <name evidence="1" type="ORF">HPP92_008213</name>
</gene>
<accession>A0A835R993</accession>
<sequence length="96" mass="10749">MEKRQLLGLETTLPTRFVMSLFASLIARFMEFIEGQPVSVGMQNGRKLAKLHPFVDTLNANGPQMDIMAFQASKDPSCRRASGIQFICNCKNCTHL</sequence>